<feature type="domain" description="PAW" evidence="3">
    <location>
        <begin position="43"/>
        <end position="239"/>
    </location>
</feature>
<dbReference type="KEGG" id="cel:CELE_T20D4.5"/>
<feature type="compositionally biased region" description="Polar residues" evidence="2">
    <location>
        <begin position="1"/>
        <end position="12"/>
    </location>
</feature>
<evidence type="ECO:0000256" key="1">
    <source>
        <dbReference type="PROSITE-ProRule" id="PRU00731"/>
    </source>
</evidence>
<dbReference type="InterPro" id="IPR008979">
    <property type="entry name" value="Galactose-bd-like_sf"/>
</dbReference>
<dbReference type="SUPFAM" id="SSF49785">
    <property type="entry name" value="Galactose-binding domain-like"/>
    <property type="match status" value="3"/>
</dbReference>
<organism evidence="4 5">
    <name type="scientific">Caenorhabditis elegans</name>
    <dbReference type="NCBI Taxonomy" id="6239"/>
    <lineage>
        <taxon>Eukaryota</taxon>
        <taxon>Metazoa</taxon>
        <taxon>Ecdysozoa</taxon>
        <taxon>Nematoda</taxon>
        <taxon>Chromadorea</taxon>
        <taxon>Rhabditida</taxon>
        <taxon>Rhabditina</taxon>
        <taxon>Rhabditomorpha</taxon>
        <taxon>Rhabditoidea</taxon>
        <taxon>Rhabditidae</taxon>
        <taxon>Peloderinae</taxon>
        <taxon>Caenorhabditis</taxon>
    </lineage>
</organism>
<comment type="similarity">
    <text evidence="1">Belongs to the transglutaminase-like superfamily. PNGase family.</text>
</comment>
<dbReference type="FunFam" id="2.60.120.1020:FF:000004">
    <property type="entry name" value="Uncharacterized protein"/>
    <property type="match status" value="2"/>
</dbReference>
<gene>
    <name evidence="4 6" type="primary">txt-11</name>
    <name evidence="4" type="ORF">CELE_T20D4.5</name>
    <name evidence="6" type="ORF">T20D4.5</name>
</gene>
<name>P91470_CAEEL</name>
<dbReference type="FunFam" id="2.60.120.1020:FF:000007">
    <property type="entry name" value="Uncharacterized protein"/>
    <property type="match status" value="1"/>
</dbReference>
<evidence type="ECO:0000256" key="2">
    <source>
        <dbReference type="SAM" id="MobiDB-lite"/>
    </source>
</evidence>
<sequence>MQSQDPVYSQNDPLLVDSSNRSKKRDHWKSIAKIATVFIGILFITSEVVGKNNENKHVPLLHRTHFKTQIKIIQLRPKPGQNSVKFTYDIIKNTYSHDNDDGSQFRPFVASNIERVVDKENNETYLYPEYPLEFAHIHWVFNVEIPGKSVENIMVQVPGMENITRDEGEVYAKTCFNQLDFLPNKTGNIIPMNKTLALDHNIDYVTMNIIIHKPIKFLKTNAKESSGVTFSIEVYWKTVNFPTPVSSNTTTSEKFSTSSRSNDTELLRRSEELKEQSEYIQLQPESGQNHVKFTYDIINNIYSHDNQDGSPVNPKQVFNIKRVVDEENNEAYIGQEAPYRRSNIYWMFDLRNKGRNVEKVVVKMTGMDDITQHRAGTVECCLNYLINCTGIPINESLTIEQNVGKLYIEIALHNPIKVLKTNVKGRKSVESFSIEVYWKDEPSYPLTTTTAVTEMNTKPKTIATSSTLELPKLHFQYDNTTTTFTEEEKLIDLKPTSEANYVKFWYNIVRNTYSQTHTNGSPVKPYLVANIERTIDTRLGEVFLHKKERSEHWASIAWFFNIDVKGKLVEKIIIRMSGIEELILNSGTTQIGENLNLISKSTRIPIEQNLTIDNPQLEVFYIMALWTISLDARAFKADLEDGINSESFSVEVFWKSKQDHNQTTISI</sequence>
<dbReference type="PANTHER" id="PTHR48440:SF1">
    <property type="entry name" value="PAW DOMAIN-CONTAINING PROTEIN"/>
    <property type="match status" value="1"/>
</dbReference>
<dbReference type="Proteomes" id="UP000001940">
    <property type="component" value="Chromosome V"/>
</dbReference>
<dbReference type="InParanoid" id="P91470"/>
<dbReference type="AGR" id="WB:WBGene00020611"/>
<feature type="region of interest" description="Disordered" evidence="2">
    <location>
        <begin position="1"/>
        <end position="20"/>
    </location>
</feature>
<dbReference type="Bgee" id="WBGene00020611">
    <property type="expression patterns" value="Expressed in adult organism and 1 other cell type or tissue"/>
</dbReference>
<dbReference type="InterPro" id="IPR038680">
    <property type="entry name" value="PAW_sf"/>
</dbReference>
<feature type="domain" description="PAW" evidence="3">
    <location>
        <begin position="461"/>
        <end position="657"/>
    </location>
</feature>
<dbReference type="PaxDb" id="6239-T20D4.5"/>
<dbReference type="InterPro" id="IPR006588">
    <property type="entry name" value="Peptide_N_glycanase_PAW_dom"/>
</dbReference>
<reference evidence="4 5" key="1">
    <citation type="journal article" date="1998" name="Science">
        <title>Genome sequence of the nematode C. elegans: a platform for investigating biology.</title>
        <authorList>
            <consortium name="The C. elegans sequencing consortium"/>
            <person name="Sulson J.E."/>
            <person name="Waterston R."/>
        </authorList>
    </citation>
    <scope>NUCLEOTIDE SEQUENCE [LARGE SCALE GENOMIC DNA]</scope>
    <source>
        <strain evidence="4 5">Bristol N2</strain>
    </source>
</reference>
<dbReference type="PROSITE" id="PS51398">
    <property type="entry name" value="PAW"/>
    <property type="match status" value="3"/>
</dbReference>
<dbReference type="CTD" id="188641"/>
<dbReference type="RefSeq" id="NP_001309474.1">
    <property type="nucleotide sequence ID" value="NM_001322511.2"/>
</dbReference>
<protein>
    <submittedName>
        <fullName evidence="4">PAW domain-containing protein</fullName>
    </submittedName>
</protein>
<evidence type="ECO:0000259" key="3">
    <source>
        <dbReference type="PROSITE" id="PS51398"/>
    </source>
</evidence>
<dbReference type="GO" id="GO:0005737">
    <property type="term" value="C:cytoplasm"/>
    <property type="evidence" value="ECO:0007669"/>
    <property type="project" value="InterPro"/>
</dbReference>
<dbReference type="IntAct" id="P91470">
    <property type="interactions" value="1"/>
</dbReference>
<evidence type="ECO:0000313" key="5">
    <source>
        <dbReference type="Proteomes" id="UP000001940"/>
    </source>
</evidence>
<dbReference type="PIR" id="T29949">
    <property type="entry name" value="T29949"/>
</dbReference>
<feature type="compositionally biased region" description="Polar residues" evidence="2">
    <location>
        <begin position="245"/>
        <end position="261"/>
    </location>
</feature>
<dbReference type="AlphaFoldDB" id="P91470"/>
<keyword evidence="5" id="KW-1185">Reference proteome</keyword>
<evidence type="ECO:0000313" key="6">
    <source>
        <dbReference type="WormBase" id="T20D4.5"/>
    </source>
</evidence>
<accession>P91470</accession>
<dbReference type="EMBL" id="BX284605">
    <property type="protein sequence ID" value="CCD62935.2"/>
    <property type="molecule type" value="Genomic_DNA"/>
</dbReference>
<dbReference type="WormBase" id="T20D4.5">
    <property type="protein sequence ID" value="CE51419"/>
    <property type="gene ID" value="WBGene00020611"/>
    <property type="gene designation" value="txt-11"/>
</dbReference>
<dbReference type="GO" id="GO:0006516">
    <property type="term" value="P:glycoprotein catabolic process"/>
    <property type="evidence" value="ECO:0007669"/>
    <property type="project" value="InterPro"/>
</dbReference>
<evidence type="ECO:0000313" key="4">
    <source>
        <dbReference type="EMBL" id="CCD62935.2"/>
    </source>
</evidence>
<dbReference type="UCSC" id="T20D4.5">
    <property type="organism name" value="c. elegans"/>
</dbReference>
<feature type="region of interest" description="Disordered" evidence="2">
    <location>
        <begin position="245"/>
        <end position="265"/>
    </location>
</feature>
<dbReference type="STRING" id="6239.T20D4.5.1"/>
<feature type="domain" description="PAW" evidence="3">
    <location>
        <begin position="248"/>
        <end position="441"/>
    </location>
</feature>
<dbReference type="SMART" id="SM00613">
    <property type="entry name" value="PAW"/>
    <property type="match status" value="3"/>
</dbReference>
<dbReference type="HOGENOM" id="CLU_025088_0_0_1"/>
<dbReference type="PANTHER" id="PTHR48440">
    <property type="match status" value="1"/>
</dbReference>
<dbReference type="SMR" id="P91470"/>
<dbReference type="GeneID" id="188641"/>
<dbReference type="FunCoup" id="P91470">
    <property type="interactions" value="277"/>
</dbReference>
<proteinExistence type="inferred from homology"/>
<dbReference type="PeptideAtlas" id="P91470"/>
<dbReference type="Gene3D" id="2.60.120.1020">
    <property type="entry name" value="Peptide N glycanase, PAW domain"/>
    <property type="match status" value="3"/>
</dbReference>